<feature type="compositionally biased region" description="Polar residues" evidence="1">
    <location>
        <begin position="116"/>
        <end position="136"/>
    </location>
</feature>
<dbReference type="STRING" id="3694.A0A3N7EPF5"/>
<reference evidence="2 3" key="1">
    <citation type="journal article" date="2006" name="Science">
        <title>The genome of black cottonwood, Populus trichocarpa (Torr. &amp; Gray).</title>
        <authorList>
            <person name="Tuskan G.A."/>
            <person name="Difazio S."/>
            <person name="Jansson S."/>
            <person name="Bohlmann J."/>
            <person name="Grigoriev I."/>
            <person name="Hellsten U."/>
            <person name="Putnam N."/>
            <person name="Ralph S."/>
            <person name="Rombauts S."/>
            <person name="Salamov A."/>
            <person name="Schein J."/>
            <person name="Sterck L."/>
            <person name="Aerts A."/>
            <person name="Bhalerao R.R."/>
            <person name="Bhalerao R.P."/>
            <person name="Blaudez D."/>
            <person name="Boerjan W."/>
            <person name="Brun A."/>
            <person name="Brunner A."/>
            <person name="Busov V."/>
            <person name="Campbell M."/>
            <person name="Carlson J."/>
            <person name="Chalot M."/>
            <person name="Chapman J."/>
            <person name="Chen G.L."/>
            <person name="Cooper D."/>
            <person name="Coutinho P.M."/>
            <person name="Couturier J."/>
            <person name="Covert S."/>
            <person name="Cronk Q."/>
            <person name="Cunningham R."/>
            <person name="Davis J."/>
            <person name="Degroeve S."/>
            <person name="Dejardin A."/>
            <person name="Depamphilis C."/>
            <person name="Detter J."/>
            <person name="Dirks B."/>
            <person name="Dubchak I."/>
            <person name="Duplessis S."/>
            <person name="Ehlting J."/>
            <person name="Ellis B."/>
            <person name="Gendler K."/>
            <person name="Goodstein D."/>
            <person name="Gribskov M."/>
            <person name="Grimwood J."/>
            <person name="Groover A."/>
            <person name="Gunter L."/>
            <person name="Hamberger B."/>
            <person name="Heinze B."/>
            <person name="Helariutta Y."/>
            <person name="Henrissat B."/>
            <person name="Holligan D."/>
            <person name="Holt R."/>
            <person name="Huang W."/>
            <person name="Islam-Faridi N."/>
            <person name="Jones S."/>
            <person name="Jones-Rhoades M."/>
            <person name="Jorgensen R."/>
            <person name="Joshi C."/>
            <person name="Kangasjarvi J."/>
            <person name="Karlsson J."/>
            <person name="Kelleher C."/>
            <person name="Kirkpatrick R."/>
            <person name="Kirst M."/>
            <person name="Kohler A."/>
            <person name="Kalluri U."/>
            <person name="Larimer F."/>
            <person name="Leebens-Mack J."/>
            <person name="Leple J.C."/>
            <person name="Locascio P."/>
            <person name="Lou Y."/>
            <person name="Lucas S."/>
            <person name="Martin F."/>
            <person name="Montanini B."/>
            <person name="Napoli C."/>
            <person name="Nelson D.R."/>
            <person name="Nelson C."/>
            <person name="Nieminen K."/>
            <person name="Nilsson O."/>
            <person name="Pereda V."/>
            <person name="Peter G."/>
            <person name="Philippe R."/>
            <person name="Pilate G."/>
            <person name="Poliakov A."/>
            <person name="Razumovskaya J."/>
            <person name="Richardson P."/>
            <person name="Rinaldi C."/>
            <person name="Ritland K."/>
            <person name="Rouze P."/>
            <person name="Ryaboy D."/>
            <person name="Schmutz J."/>
            <person name="Schrader J."/>
            <person name="Segerman B."/>
            <person name="Shin H."/>
            <person name="Siddiqui A."/>
            <person name="Sterky F."/>
            <person name="Terry A."/>
            <person name="Tsai C.J."/>
            <person name="Uberbacher E."/>
            <person name="Unneberg P."/>
            <person name="Vahala J."/>
            <person name="Wall K."/>
            <person name="Wessler S."/>
            <person name="Yang G."/>
            <person name="Yin T."/>
            <person name="Douglas C."/>
            <person name="Marra M."/>
            <person name="Sandberg G."/>
            <person name="Van de Peer Y."/>
            <person name="Rokhsar D."/>
        </authorList>
    </citation>
    <scope>NUCLEOTIDE SEQUENCE [LARGE SCALE GENOMIC DNA]</scope>
    <source>
        <strain evidence="3">cv. Nisqually</strain>
    </source>
</reference>
<keyword evidence="3" id="KW-1185">Reference proteome</keyword>
<dbReference type="EMBL" id="CM009291">
    <property type="protein sequence ID" value="RQO86685.1"/>
    <property type="molecule type" value="Genomic_DNA"/>
</dbReference>
<protein>
    <submittedName>
        <fullName evidence="2">Uncharacterized protein</fullName>
    </submittedName>
</protein>
<feature type="compositionally biased region" description="Low complexity" evidence="1">
    <location>
        <begin position="68"/>
        <end position="85"/>
    </location>
</feature>
<feature type="compositionally biased region" description="Pro residues" evidence="1">
    <location>
        <begin position="86"/>
        <end position="101"/>
    </location>
</feature>
<dbReference type="OMA" id="ATIPPVC"/>
<evidence type="ECO:0000256" key="1">
    <source>
        <dbReference type="SAM" id="MobiDB-lite"/>
    </source>
</evidence>
<proteinExistence type="predicted"/>
<feature type="compositionally biased region" description="Pro residues" evidence="1">
    <location>
        <begin position="47"/>
        <end position="67"/>
    </location>
</feature>
<dbReference type="Proteomes" id="UP000006729">
    <property type="component" value="Chromosome 2"/>
</dbReference>
<accession>A0A3N7EPF5</accession>
<name>A0A3N7EPF5_POPTR</name>
<organism evidence="2 3">
    <name type="scientific">Populus trichocarpa</name>
    <name type="common">Western balsam poplar</name>
    <name type="synonym">Populus balsamifera subsp. trichocarpa</name>
    <dbReference type="NCBI Taxonomy" id="3694"/>
    <lineage>
        <taxon>Eukaryota</taxon>
        <taxon>Viridiplantae</taxon>
        <taxon>Streptophyta</taxon>
        <taxon>Embryophyta</taxon>
        <taxon>Tracheophyta</taxon>
        <taxon>Spermatophyta</taxon>
        <taxon>Magnoliopsida</taxon>
        <taxon>eudicotyledons</taxon>
        <taxon>Gunneridae</taxon>
        <taxon>Pentapetalae</taxon>
        <taxon>rosids</taxon>
        <taxon>fabids</taxon>
        <taxon>Malpighiales</taxon>
        <taxon>Salicaceae</taxon>
        <taxon>Saliceae</taxon>
        <taxon>Populus</taxon>
    </lineage>
</organism>
<evidence type="ECO:0000313" key="3">
    <source>
        <dbReference type="Proteomes" id="UP000006729"/>
    </source>
</evidence>
<dbReference type="AlphaFoldDB" id="A0A3N7EPF5"/>
<evidence type="ECO:0000313" key="2">
    <source>
        <dbReference type="EMBL" id="RQO86685.1"/>
    </source>
</evidence>
<dbReference type="InParanoid" id="A0A3N7EPF5"/>
<sequence>MPNSGSRPSPGFPMASLPGTTLWSTGKPPSGSQPSLLPPNVAAGRPTGPPVSQPPPPLASRPSPPGSMPSSMRGPAVPPSGGFPSPGSPSGPTVPPPPGVRPSPFASSSPLSSGPVVNTSSVPPNEAVSNGMSFASGSMLGGPRFPPVSSTRPPPMGSPPIVSAPAPPQAPPVSSMQSRPPFSVGGPGVPPPFLAGSQGVPPPPGPPFGAQTWSLQPQQPPTKFGTPPHLANQGMMSISPAMGQNGASLAGQPKMDSKSVPRPTLTSESIHHETRLNNQANPPPACHLNFLWKGHIA</sequence>
<gene>
    <name evidence="2" type="ORF">POPTR_002G082900</name>
</gene>
<feature type="compositionally biased region" description="Low complexity" evidence="1">
    <location>
        <begin position="28"/>
        <end position="39"/>
    </location>
</feature>
<feature type="region of interest" description="Disordered" evidence="1">
    <location>
        <begin position="1"/>
        <end position="221"/>
    </location>
</feature>
<feature type="compositionally biased region" description="Low complexity" evidence="1">
    <location>
        <begin position="102"/>
        <end position="115"/>
    </location>
</feature>
<feature type="compositionally biased region" description="Low complexity" evidence="1">
    <location>
        <begin position="172"/>
        <end position="184"/>
    </location>
</feature>
<dbReference type="Gramene" id="Potri.002G082900.2.v4.1">
    <property type="protein sequence ID" value="Potri.002G082900.2.v4.1"/>
    <property type="gene ID" value="Potri.002G082900.v4.1"/>
</dbReference>